<feature type="region of interest" description="Disordered" evidence="11">
    <location>
        <begin position="530"/>
        <end position="566"/>
    </location>
</feature>
<dbReference type="OrthoDB" id="420884at2759"/>
<dbReference type="RefSeq" id="XP_002585197.1">
    <property type="nucleotide sequence ID" value="XM_002585151.1"/>
</dbReference>
<feature type="compositionally biased region" description="Basic and acidic residues" evidence="11">
    <location>
        <begin position="530"/>
        <end position="548"/>
    </location>
</feature>
<dbReference type="GO" id="GO:0005737">
    <property type="term" value="C:cytoplasm"/>
    <property type="evidence" value="ECO:0007669"/>
    <property type="project" value="TreeGrafter"/>
</dbReference>
<dbReference type="KEGG" id="ure:UREG_05886"/>
<keyword evidence="7" id="KW-0906">Nuclear pore complex</keyword>
<dbReference type="STRING" id="336963.C4JTU7"/>
<dbReference type="GO" id="GO:0044614">
    <property type="term" value="C:nuclear pore cytoplasmic filaments"/>
    <property type="evidence" value="ECO:0007669"/>
    <property type="project" value="TreeGrafter"/>
</dbReference>
<dbReference type="GO" id="GO:0031369">
    <property type="term" value="F:translation initiation factor binding"/>
    <property type="evidence" value="ECO:0007669"/>
    <property type="project" value="TreeGrafter"/>
</dbReference>
<dbReference type="Proteomes" id="UP000002058">
    <property type="component" value="Unassembled WGS sequence"/>
</dbReference>
<keyword evidence="6" id="KW-0811">Translocation</keyword>
<accession>C4JTU7</accession>
<comment type="similarity">
    <text evidence="2">Belongs to the GLE1 family.</text>
</comment>
<dbReference type="Gene3D" id="1.25.40.510">
    <property type="entry name" value="GLE1-like"/>
    <property type="match status" value="1"/>
</dbReference>
<keyword evidence="13" id="KW-1185">Reference proteome</keyword>
<gene>
    <name evidence="12" type="ORF">UREG_05886</name>
</gene>
<dbReference type="InterPro" id="IPR012476">
    <property type="entry name" value="GLE1"/>
</dbReference>
<dbReference type="GO" id="GO:0005543">
    <property type="term" value="F:phospholipid binding"/>
    <property type="evidence" value="ECO:0007669"/>
    <property type="project" value="TreeGrafter"/>
</dbReference>
<organism evidence="12 13">
    <name type="scientific">Uncinocarpus reesii (strain UAMH 1704)</name>
    <dbReference type="NCBI Taxonomy" id="336963"/>
    <lineage>
        <taxon>Eukaryota</taxon>
        <taxon>Fungi</taxon>
        <taxon>Dikarya</taxon>
        <taxon>Ascomycota</taxon>
        <taxon>Pezizomycotina</taxon>
        <taxon>Eurotiomycetes</taxon>
        <taxon>Eurotiomycetidae</taxon>
        <taxon>Onygenales</taxon>
        <taxon>Onygenaceae</taxon>
        <taxon>Uncinocarpus</taxon>
    </lineage>
</organism>
<evidence type="ECO:0000256" key="1">
    <source>
        <dbReference type="ARBA" id="ARBA00004567"/>
    </source>
</evidence>
<evidence type="ECO:0000256" key="11">
    <source>
        <dbReference type="SAM" id="MobiDB-lite"/>
    </source>
</evidence>
<evidence type="ECO:0000256" key="6">
    <source>
        <dbReference type="ARBA" id="ARBA00023010"/>
    </source>
</evidence>
<dbReference type="InParanoid" id="C4JTU7"/>
<evidence type="ECO:0000256" key="9">
    <source>
        <dbReference type="ARBA" id="ARBA00026227"/>
    </source>
</evidence>
<name>C4JTU7_UNCRE</name>
<dbReference type="VEuPathDB" id="FungiDB:UREG_05886"/>
<feature type="compositionally biased region" description="Basic and acidic residues" evidence="11">
    <location>
        <begin position="556"/>
        <end position="566"/>
    </location>
</feature>
<comment type="subcellular location">
    <subcellularLocation>
        <location evidence="1">Nucleus</location>
        <location evidence="1">Nuclear pore complex</location>
    </subcellularLocation>
</comment>
<dbReference type="eggNOG" id="KOG2412">
    <property type="taxonomic scope" value="Eukaryota"/>
</dbReference>
<evidence type="ECO:0000313" key="13">
    <source>
        <dbReference type="Proteomes" id="UP000002058"/>
    </source>
</evidence>
<dbReference type="Pfam" id="PF07817">
    <property type="entry name" value="GLE1"/>
    <property type="match status" value="1"/>
</dbReference>
<evidence type="ECO:0000256" key="10">
    <source>
        <dbReference type="ARBA" id="ARBA00029983"/>
    </source>
</evidence>
<dbReference type="GeneID" id="8443631"/>
<dbReference type="OMA" id="ILWAKYR"/>
<dbReference type="HOGENOM" id="CLU_018821_1_0_1"/>
<protein>
    <recommendedName>
        <fullName evidence="9">mRNA export factor GLE1</fullName>
    </recommendedName>
    <alternativeName>
        <fullName evidence="10">Nucleoporin GLE1</fullName>
    </alternativeName>
</protein>
<dbReference type="GO" id="GO:0000822">
    <property type="term" value="F:inositol hexakisphosphate binding"/>
    <property type="evidence" value="ECO:0007669"/>
    <property type="project" value="TreeGrafter"/>
</dbReference>
<dbReference type="PANTHER" id="PTHR12960:SF0">
    <property type="entry name" value="MRNA EXPORT FACTOR GLE1"/>
    <property type="match status" value="1"/>
</dbReference>
<dbReference type="EMBL" id="CH476617">
    <property type="protein sequence ID" value="EEP81044.1"/>
    <property type="molecule type" value="Genomic_DNA"/>
</dbReference>
<keyword evidence="8" id="KW-0539">Nucleus</keyword>
<evidence type="ECO:0000313" key="12">
    <source>
        <dbReference type="EMBL" id="EEP81044.1"/>
    </source>
</evidence>
<dbReference type="AlphaFoldDB" id="C4JTU7"/>
<evidence type="ECO:0000256" key="4">
    <source>
        <dbReference type="ARBA" id="ARBA00022816"/>
    </source>
</evidence>
<proteinExistence type="inferred from homology"/>
<dbReference type="InterPro" id="IPR038506">
    <property type="entry name" value="GLE1-like_sf"/>
</dbReference>
<evidence type="ECO:0000256" key="8">
    <source>
        <dbReference type="ARBA" id="ARBA00023242"/>
    </source>
</evidence>
<keyword evidence="5" id="KW-0653">Protein transport</keyword>
<feature type="compositionally biased region" description="Basic and acidic residues" evidence="11">
    <location>
        <begin position="79"/>
        <end position="192"/>
    </location>
</feature>
<feature type="region of interest" description="Disordered" evidence="11">
    <location>
        <begin position="78"/>
        <end position="192"/>
    </location>
</feature>
<sequence length="566" mass="65664">MVRTRGLLDSPSKQLMQDLIRDLEQLKRVKEYERRSFYENLDRIDREREEVHNAAINAAAAKRDQLRREAEELLQQHLKAVEEERRRKEEAERKRRAEEEQKRREKLERERAEKERREREEAAKKEAERIAREAEKKRQAEEAERLRKAKEEEQRNRQERERLEQEKKKQVEAQLKARKEQEEKAAEQKKQQVEQTFLGETRRTPQEIAEHQRYLALHKHFKQFRKYMSLNNTWGDMRRTIKKCVGQLLTDDKAANRTPTNEIVTTLKKASTLQEPSVDIRQFIAFPPPHIASEEGRVPALLIYLLNIFSKAIIAQLAAEAGITPKCAGPLGVLAAQVFSMDAFVYKGCPMIDILLAKYHFVCPVLWGFYGSESTEMGKTALGWLRDEPGGPFVSRQVHEERMIGLGAGFAAISLRDFSRTSRQNPLPNTHFWKALSNIVNVPPEEVQDTHLTVLGAMLKFSAPRVVGFWGDLGLLALRNAIVTFPGSLPKKSRARRPTISIVPFNDLREISIFNHDCSSYSFEGIYSDDHHPPVESGREVQETKPNREQFGIQDKGYKKEPKQQW</sequence>
<dbReference type="PANTHER" id="PTHR12960">
    <property type="entry name" value="GLE-1-RELATED"/>
    <property type="match status" value="1"/>
</dbReference>
<evidence type="ECO:0000256" key="2">
    <source>
        <dbReference type="ARBA" id="ARBA00011056"/>
    </source>
</evidence>
<reference evidence="13" key="1">
    <citation type="journal article" date="2009" name="Genome Res.">
        <title>Comparative genomic analyses of the human fungal pathogens Coccidioides and their relatives.</title>
        <authorList>
            <person name="Sharpton T.J."/>
            <person name="Stajich J.E."/>
            <person name="Rounsley S.D."/>
            <person name="Gardner M.J."/>
            <person name="Wortman J.R."/>
            <person name="Jordar V.S."/>
            <person name="Maiti R."/>
            <person name="Kodira C.D."/>
            <person name="Neafsey D.E."/>
            <person name="Zeng Q."/>
            <person name="Hung C.-Y."/>
            <person name="McMahan C."/>
            <person name="Muszewska A."/>
            <person name="Grynberg M."/>
            <person name="Mandel M.A."/>
            <person name="Kellner E.M."/>
            <person name="Barker B.M."/>
            <person name="Galgiani J.N."/>
            <person name="Orbach M.J."/>
            <person name="Kirkland T.N."/>
            <person name="Cole G.T."/>
            <person name="Henn M.R."/>
            <person name="Birren B.W."/>
            <person name="Taylor J.W."/>
        </authorList>
    </citation>
    <scope>NUCLEOTIDE SEQUENCE [LARGE SCALE GENOMIC DNA]</scope>
    <source>
        <strain evidence="13">UAMH 1704</strain>
    </source>
</reference>
<evidence type="ECO:0000256" key="3">
    <source>
        <dbReference type="ARBA" id="ARBA00022448"/>
    </source>
</evidence>
<evidence type="ECO:0000256" key="7">
    <source>
        <dbReference type="ARBA" id="ARBA00023132"/>
    </source>
</evidence>
<keyword evidence="3" id="KW-0813">Transport</keyword>
<dbReference type="GO" id="GO:0016973">
    <property type="term" value="P:poly(A)+ mRNA export from nucleus"/>
    <property type="evidence" value="ECO:0007669"/>
    <property type="project" value="InterPro"/>
</dbReference>
<evidence type="ECO:0000256" key="5">
    <source>
        <dbReference type="ARBA" id="ARBA00022927"/>
    </source>
</evidence>
<dbReference type="GO" id="GO:0015031">
    <property type="term" value="P:protein transport"/>
    <property type="evidence" value="ECO:0007669"/>
    <property type="project" value="UniProtKB-KW"/>
</dbReference>
<keyword evidence="4" id="KW-0509">mRNA transport</keyword>